<feature type="coiled-coil region" evidence="1">
    <location>
        <begin position="16"/>
        <end position="43"/>
    </location>
</feature>
<dbReference type="Proteomes" id="UP000253324">
    <property type="component" value="Unassembled WGS sequence"/>
</dbReference>
<keyword evidence="1" id="KW-0175">Coiled coil</keyword>
<proteinExistence type="predicted"/>
<keyword evidence="3" id="KW-1185">Reference proteome</keyword>
<evidence type="ECO:0000256" key="1">
    <source>
        <dbReference type="SAM" id="Coils"/>
    </source>
</evidence>
<evidence type="ECO:0000313" key="3">
    <source>
        <dbReference type="Proteomes" id="UP000253324"/>
    </source>
</evidence>
<name>A0A368Z2J0_9HYPH</name>
<reference evidence="2 3" key="1">
    <citation type="submission" date="2018-07" db="EMBL/GenBank/DDBJ databases">
        <title>Genomic Encyclopedia of Type Strains, Phase III (KMG-III): the genomes of soil and plant-associated and newly described type strains.</title>
        <authorList>
            <person name="Whitman W."/>
        </authorList>
    </citation>
    <scope>NUCLEOTIDE SEQUENCE [LARGE SCALE GENOMIC DNA]</scope>
    <source>
        <strain evidence="2 3">31-25a</strain>
    </source>
</reference>
<comment type="caution">
    <text evidence="2">The sequence shown here is derived from an EMBL/GenBank/DDBJ whole genome shotgun (WGS) entry which is preliminary data.</text>
</comment>
<organism evidence="2 3">
    <name type="scientific">Phyllobacterium bourgognense</name>
    <dbReference type="NCBI Taxonomy" id="314236"/>
    <lineage>
        <taxon>Bacteria</taxon>
        <taxon>Pseudomonadati</taxon>
        <taxon>Pseudomonadota</taxon>
        <taxon>Alphaproteobacteria</taxon>
        <taxon>Hyphomicrobiales</taxon>
        <taxon>Phyllobacteriaceae</taxon>
        <taxon>Phyllobacterium</taxon>
    </lineage>
</organism>
<accession>A0A368Z2J0</accession>
<dbReference type="EMBL" id="QPJM01000003">
    <property type="protein sequence ID" value="RCW85447.1"/>
    <property type="molecule type" value="Genomic_DNA"/>
</dbReference>
<sequence>MALSPQLLALIVKAATESYVQRKWALEQQIDEAQDELEALQKPRIRVPALSYRGHITAKP</sequence>
<protein>
    <submittedName>
        <fullName evidence="2">Uncharacterized protein</fullName>
    </submittedName>
</protein>
<dbReference type="AlphaFoldDB" id="A0A368Z2J0"/>
<gene>
    <name evidence="2" type="ORF">C7476_103290</name>
</gene>
<evidence type="ECO:0000313" key="2">
    <source>
        <dbReference type="EMBL" id="RCW85447.1"/>
    </source>
</evidence>